<protein>
    <submittedName>
        <fullName evidence="1">Gylcine reductase operon protein GrdX</fullName>
    </submittedName>
</protein>
<organism evidence="1 2">
    <name type="scientific">Clostridium cylindrosporum DSM 605</name>
    <dbReference type="NCBI Taxonomy" id="1121307"/>
    <lineage>
        <taxon>Bacteria</taxon>
        <taxon>Bacillati</taxon>
        <taxon>Bacillota</taxon>
        <taxon>Clostridia</taxon>
        <taxon>Eubacteriales</taxon>
        <taxon>Clostridiaceae</taxon>
        <taxon>Clostridium</taxon>
    </lineage>
</organism>
<sequence>MKFSKRRRGKLTKSLLMIFQAKGLLMDTALKFESVGDTFSFFIHIFIKYRGVEKVVIEPKVITNNKITYENLKVHFDVEFIDGSLSDVMIKARDYIHKGHKLLTHPLMGSIKPNETPYKSVAISLKPEVSVDFNSVMLIENSIETSNKLIRNKAPRQWPQSVLEDFSIIDYDLIKNALI</sequence>
<name>A0A0J8D4R9_CLOCY</name>
<dbReference type="InterPro" id="IPR047735">
    <property type="entry name" value="GrdX-like"/>
</dbReference>
<dbReference type="NCBIfam" id="NF038093">
    <property type="entry name" value="GrdX"/>
    <property type="match status" value="1"/>
</dbReference>
<accession>A0A0J8D4R9</accession>
<dbReference type="PATRIC" id="fig|1121307.3.peg.407"/>
<dbReference type="EMBL" id="LFVU01000028">
    <property type="protein sequence ID" value="KMT20812.1"/>
    <property type="molecule type" value="Genomic_DNA"/>
</dbReference>
<comment type="caution">
    <text evidence="1">The sequence shown here is derived from an EMBL/GenBank/DDBJ whole genome shotgun (WGS) entry which is preliminary data.</text>
</comment>
<dbReference type="Proteomes" id="UP000036756">
    <property type="component" value="Unassembled WGS sequence"/>
</dbReference>
<proteinExistence type="predicted"/>
<keyword evidence="2" id="KW-1185">Reference proteome</keyword>
<dbReference type="STRING" id="1121307.CLCY_1c00440"/>
<evidence type="ECO:0000313" key="1">
    <source>
        <dbReference type="EMBL" id="KMT20812.1"/>
    </source>
</evidence>
<dbReference type="AlphaFoldDB" id="A0A0J8D4R9"/>
<gene>
    <name evidence="1" type="primary">grdX</name>
    <name evidence="1" type="ORF">CLCY_1c00440</name>
</gene>
<reference evidence="1 2" key="1">
    <citation type="submission" date="2015-06" db="EMBL/GenBank/DDBJ databases">
        <title>Draft genome sequence of the purine-degrading Clostridium cylindrosporum HC-1 (DSM 605).</title>
        <authorList>
            <person name="Poehlein A."/>
            <person name="Schiel-Bengelsdorf B."/>
            <person name="Bengelsdorf F."/>
            <person name="Daniel R."/>
            <person name="Duerre P."/>
        </authorList>
    </citation>
    <scope>NUCLEOTIDE SEQUENCE [LARGE SCALE GENOMIC DNA]</scope>
    <source>
        <strain evidence="1 2">DSM 605</strain>
    </source>
</reference>
<evidence type="ECO:0000313" key="2">
    <source>
        <dbReference type="Proteomes" id="UP000036756"/>
    </source>
</evidence>